<evidence type="ECO:0000313" key="2">
    <source>
        <dbReference type="Proteomes" id="UP001324380"/>
    </source>
</evidence>
<evidence type="ECO:0000313" key="1">
    <source>
        <dbReference type="EMBL" id="WPU95591.1"/>
    </source>
</evidence>
<accession>A0ABZ0TR34</accession>
<proteinExistence type="predicted"/>
<dbReference type="Proteomes" id="UP001324380">
    <property type="component" value="Chromosome"/>
</dbReference>
<keyword evidence="2" id="KW-1185">Reference proteome</keyword>
<name>A0ABZ0TR34_9SPHI</name>
<reference evidence="1 2" key="1">
    <citation type="submission" date="2023-11" db="EMBL/GenBank/DDBJ databases">
        <title>Analysis of the Genomes of Mucilaginibacter gossypii cycad 4 and M. sabulilitoris SNA2: microbes with the potential for plant growth promotion.</title>
        <authorList>
            <person name="Hirsch A.M."/>
            <person name="Humm E."/>
            <person name="Rubbi M."/>
            <person name="Del Vecchio G."/>
            <person name="Ha S.M."/>
            <person name="Pellegrini M."/>
            <person name="Gunsalus R.P."/>
        </authorList>
    </citation>
    <scope>NUCLEOTIDE SEQUENCE [LARGE SCALE GENOMIC DNA]</scope>
    <source>
        <strain evidence="1 2">SNA2</strain>
    </source>
</reference>
<dbReference type="EMBL" id="CP139558">
    <property type="protein sequence ID" value="WPU95591.1"/>
    <property type="molecule type" value="Genomic_DNA"/>
</dbReference>
<dbReference type="RefSeq" id="WP_321564699.1">
    <property type="nucleotide sequence ID" value="NZ_CP139558.1"/>
</dbReference>
<protein>
    <submittedName>
        <fullName evidence="1">Uncharacterized protein</fullName>
    </submittedName>
</protein>
<gene>
    <name evidence="1" type="ORF">SNE25_08650</name>
</gene>
<sequence length="189" mass="21887">MPVRSPAQSLVGGREKYILLKALYWTNTPFSSCKYFLHENEPLIRELFFSNPESAYSLIMKRSISYIALKIYGGKNYDQFLDCMTCDDEEPNSIWSPLSDYGSTHNDKSIWNENGIYGSKTSDYSPFNMNAKYPPRIKDGSEKFIGYLTINKNNPDRLQLPAANMICEHRDRILKEGVEHHAQMFSRVY</sequence>
<organism evidence="1 2">
    <name type="scientific">Mucilaginibacter sabulilitoris</name>
    <dbReference type="NCBI Taxonomy" id="1173583"/>
    <lineage>
        <taxon>Bacteria</taxon>
        <taxon>Pseudomonadati</taxon>
        <taxon>Bacteroidota</taxon>
        <taxon>Sphingobacteriia</taxon>
        <taxon>Sphingobacteriales</taxon>
        <taxon>Sphingobacteriaceae</taxon>
        <taxon>Mucilaginibacter</taxon>
    </lineage>
</organism>